<feature type="transmembrane region" description="Helical" evidence="6">
    <location>
        <begin position="106"/>
        <end position="127"/>
    </location>
</feature>
<evidence type="ECO:0000256" key="1">
    <source>
        <dbReference type="ARBA" id="ARBA00004651"/>
    </source>
</evidence>
<protein>
    <submittedName>
        <fullName evidence="9">Drug/metabolite transpoter permease</fullName>
    </submittedName>
    <submittedName>
        <fullName evidence="8">EamA-like transporter family protein</fullName>
    </submittedName>
</protein>
<dbReference type="EMBL" id="LT853882">
    <property type="protein sequence ID" value="SMQ98548.1"/>
    <property type="molecule type" value="Genomic_DNA"/>
</dbReference>
<keyword evidence="4 6" id="KW-1133">Transmembrane helix</keyword>
<dbReference type="PANTHER" id="PTHR42920:SF5">
    <property type="entry name" value="EAMA DOMAIN-CONTAINING PROTEIN"/>
    <property type="match status" value="1"/>
</dbReference>
<dbReference type="InterPro" id="IPR051258">
    <property type="entry name" value="Diverse_Substrate_Transporter"/>
</dbReference>
<feature type="transmembrane region" description="Helical" evidence="6">
    <location>
        <begin position="311"/>
        <end position="332"/>
    </location>
</feature>
<evidence type="ECO:0000256" key="5">
    <source>
        <dbReference type="ARBA" id="ARBA00023136"/>
    </source>
</evidence>
<feature type="transmembrane region" description="Helical" evidence="6">
    <location>
        <begin position="288"/>
        <end position="305"/>
    </location>
</feature>
<evidence type="ECO:0000313" key="10">
    <source>
        <dbReference type="Proteomes" id="UP000195877"/>
    </source>
</evidence>
<feature type="transmembrane region" description="Helical" evidence="6">
    <location>
        <begin position="256"/>
        <end position="276"/>
    </location>
</feature>
<dbReference type="Pfam" id="PF00892">
    <property type="entry name" value="EamA"/>
    <property type="match status" value="2"/>
</dbReference>
<dbReference type="InterPro" id="IPR000620">
    <property type="entry name" value="EamA_dom"/>
</dbReference>
<proteinExistence type="predicted"/>
<feature type="transmembrane region" description="Helical" evidence="6">
    <location>
        <begin position="50"/>
        <end position="70"/>
    </location>
</feature>
<dbReference type="STRING" id="48664.BER92_13050"/>
<feature type="transmembrane region" description="Helical" evidence="6">
    <location>
        <begin position="216"/>
        <end position="236"/>
    </location>
</feature>
<dbReference type="GO" id="GO:0005886">
    <property type="term" value="C:plasma membrane"/>
    <property type="evidence" value="ECO:0007669"/>
    <property type="project" value="UniProtKB-SubCell"/>
</dbReference>
<keyword evidence="5 6" id="KW-0472">Membrane</keyword>
<evidence type="ECO:0000313" key="9">
    <source>
        <dbReference type="EMBL" id="SMR03987.1"/>
    </source>
</evidence>
<dbReference type="InterPro" id="IPR037185">
    <property type="entry name" value="EmrE-like"/>
</dbReference>
<comment type="subcellular location">
    <subcellularLocation>
        <location evidence="1">Cell membrane</location>
        <topology evidence="1">Multi-pass membrane protein</topology>
    </subcellularLocation>
</comment>
<evidence type="ECO:0000313" key="11">
    <source>
        <dbReference type="Proteomes" id="UP000195953"/>
    </source>
</evidence>
<feature type="domain" description="EamA" evidence="7">
    <location>
        <begin position="186"/>
        <end position="328"/>
    </location>
</feature>
<evidence type="ECO:0000256" key="4">
    <source>
        <dbReference type="ARBA" id="ARBA00022989"/>
    </source>
</evidence>
<feature type="transmembrane region" description="Helical" evidence="6">
    <location>
        <begin position="186"/>
        <end position="204"/>
    </location>
</feature>
<dbReference type="PANTHER" id="PTHR42920">
    <property type="entry name" value="OS03G0707200 PROTEIN-RELATED"/>
    <property type="match status" value="1"/>
</dbReference>
<reference evidence="9 11" key="1">
    <citation type="submission" date="2017-05" db="EMBL/GenBank/DDBJ databases">
        <authorList>
            <person name="Song R."/>
            <person name="Chenine A.L."/>
            <person name="Ruprecht R.M."/>
        </authorList>
    </citation>
    <scope>NUCLEOTIDE SEQUENCE [LARGE SCALE GENOMIC DNA]</scope>
    <source>
        <strain evidence="9">PD5205</strain>
    </source>
</reference>
<dbReference type="EMBL" id="LT853885">
    <property type="protein sequence ID" value="SMR03987.1"/>
    <property type="molecule type" value="Genomic_DNA"/>
</dbReference>
<accession>A0A1Y6H4V0</accession>
<dbReference type="Proteomes" id="UP000195877">
    <property type="component" value="Chromosome 1"/>
</dbReference>
<feature type="domain" description="EamA" evidence="7">
    <location>
        <begin position="53"/>
        <end position="177"/>
    </location>
</feature>
<evidence type="ECO:0000256" key="6">
    <source>
        <dbReference type="SAM" id="Phobius"/>
    </source>
</evidence>
<feature type="transmembrane region" description="Helical" evidence="6">
    <location>
        <begin position="76"/>
        <end position="94"/>
    </location>
</feature>
<feature type="transmembrane region" description="Helical" evidence="6">
    <location>
        <begin position="133"/>
        <end position="151"/>
    </location>
</feature>
<organism evidence="9 11">
    <name type="scientific">Xanthomonas fragariae</name>
    <dbReference type="NCBI Taxonomy" id="48664"/>
    <lineage>
        <taxon>Bacteria</taxon>
        <taxon>Pseudomonadati</taxon>
        <taxon>Pseudomonadota</taxon>
        <taxon>Gammaproteobacteria</taxon>
        <taxon>Lysobacterales</taxon>
        <taxon>Lysobacteraceae</taxon>
        <taxon>Xanthomonas</taxon>
    </lineage>
</organism>
<keyword evidence="10" id="KW-1185">Reference proteome</keyword>
<dbReference type="Proteomes" id="UP000195953">
    <property type="component" value="Chromosome 1"/>
</dbReference>
<name>A0A1Y6H4V0_9XANT</name>
<evidence type="ECO:0000313" key="8">
    <source>
        <dbReference type="EMBL" id="SMQ98548.1"/>
    </source>
</evidence>
<evidence type="ECO:0000259" key="7">
    <source>
        <dbReference type="Pfam" id="PF00892"/>
    </source>
</evidence>
<sequence>MLTTVPLNSPHLPMKGTEVQAGKGRLKRESSAAFQRQWRMPTTVLRKAQLQIHFCVLLWGITAILGKLITLQALPLVWWRMLIVVVALALLPRVWRGLRGLSGQVVLGYCGIGALVALHWLTFYGAIKLANASVAATCIALAPVFTAVIEPWVTQRPFRPRELLFGLAVLPGVALVVGGVPDGMRAGVVVGAISAVFVGLFGSLNKRMVAHADPLTVTALELGAGTLTLTLLAPAMPLLLPSLHGDLLIIPSLHDSALLLLLSLACTLLPFALALVALRHLSAYSVQLVTNLEPVYAIVLAIALLGEQRELTLQFYLGVTIILGAVFLHPVLERRRKVVHPELLGTAEAKNIVE</sequence>
<dbReference type="AlphaFoldDB" id="A0A1Y6H4V0"/>
<evidence type="ECO:0000256" key="2">
    <source>
        <dbReference type="ARBA" id="ARBA00022475"/>
    </source>
</evidence>
<gene>
    <name evidence="9" type="ORF">PD5205_02697</name>
    <name evidence="8" type="ORF">PD885_01297</name>
</gene>
<keyword evidence="3 6" id="KW-0812">Transmembrane</keyword>
<evidence type="ECO:0000256" key="3">
    <source>
        <dbReference type="ARBA" id="ARBA00022692"/>
    </source>
</evidence>
<reference evidence="8 10" key="2">
    <citation type="submission" date="2017-05" db="EMBL/GenBank/DDBJ databases">
        <authorList>
            <person name="Blom J."/>
        </authorList>
    </citation>
    <scope>NUCLEOTIDE SEQUENCE [LARGE SCALE GENOMIC DNA]</scope>
    <source>
        <strain evidence="8">PD885</strain>
    </source>
</reference>
<keyword evidence="2" id="KW-1003">Cell membrane</keyword>
<dbReference type="SUPFAM" id="SSF103481">
    <property type="entry name" value="Multidrug resistance efflux transporter EmrE"/>
    <property type="match status" value="2"/>
</dbReference>
<dbReference type="eggNOG" id="COG0697">
    <property type="taxonomic scope" value="Bacteria"/>
</dbReference>
<feature type="transmembrane region" description="Helical" evidence="6">
    <location>
        <begin position="163"/>
        <end position="180"/>
    </location>
</feature>